<reference evidence="1 2" key="1">
    <citation type="submission" date="2015-11" db="EMBL/GenBank/DDBJ databases">
        <title>Expanding the genomic diversity of Burkholderia species for the development of highly accurate diagnostics.</title>
        <authorList>
            <person name="Sahl J."/>
            <person name="Keim P."/>
            <person name="Wagner D."/>
        </authorList>
    </citation>
    <scope>NUCLEOTIDE SEQUENCE [LARGE SCALE GENOMIC DNA]</scope>
    <source>
        <strain evidence="1 2">MSMB2058</strain>
    </source>
</reference>
<protein>
    <recommendedName>
        <fullName evidence="3">Type III secretion protein HrpB2</fullName>
    </recommendedName>
</protein>
<evidence type="ECO:0000313" key="2">
    <source>
        <dbReference type="Proteomes" id="UP000061665"/>
    </source>
</evidence>
<gene>
    <name evidence="1" type="ORF">WJ53_19320</name>
</gene>
<dbReference type="InterPro" id="IPR013391">
    <property type="entry name" value="T3SS_HrpB2"/>
</dbReference>
<proteinExistence type="predicted"/>
<evidence type="ECO:0000313" key="1">
    <source>
        <dbReference type="EMBL" id="KVM22011.1"/>
    </source>
</evidence>
<dbReference type="Proteomes" id="UP000061665">
    <property type="component" value="Unassembled WGS sequence"/>
</dbReference>
<dbReference type="AlphaFoldDB" id="A0AB73FT79"/>
<organism evidence="1 2">
    <name type="scientific">Burkholderia ubonensis</name>
    <dbReference type="NCBI Taxonomy" id="101571"/>
    <lineage>
        <taxon>Bacteria</taxon>
        <taxon>Pseudomonadati</taxon>
        <taxon>Pseudomonadota</taxon>
        <taxon>Betaproteobacteria</taxon>
        <taxon>Burkholderiales</taxon>
        <taxon>Burkholderiaceae</taxon>
        <taxon>Burkholderia</taxon>
        <taxon>Burkholderia cepacia complex</taxon>
    </lineage>
</organism>
<evidence type="ECO:0008006" key="3">
    <source>
        <dbReference type="Google" id="ProtNLM"/>
    </source>
</evidence>
<dbReference type="Pfam" id="PF09487">
    <property type="entry name" value="HrpB2"/>
    <property type="match status" value="1"/>
</dbReference>
<name>A0AB73FT79_9BURK</name>
<dbReference type="EMBL" id="LOZE01000127">
    <property type="protein sequence ID" value="KVM22011.1"/>
    <property type="molecule type" value="Genomic_DNA"/>
</dbReference>
<sequence>MESFQALMQQPDMAAPDVKSFDASEVAATLIREQNAQFVNVNRSMMETLSASPALDVMEMHAQSMRMSFELASMHLDMAAKLGVVGASKSAIETLMKNQ</sequence>
<accession>A0AB73FT79</accession>
<comment type="caution">
    <text evidence="1">The sequence shown here is derived from an EMBL/GenBank/DDBJ whole genome shotgun (WGS) entry which is preliminary data.</text>
</comment>